<dbReference type="Gene3D" id="1.10.287.470">
    <property type="entry name" value="Helix hairpin bin"/>
    <property type="match status" value="1"/>
</dbReference>
<dbReference type="AlphaFoldDB" id="A0A3E1NKR7"/>
<keyword evidence="4" id="KW-1133">Transmembrane helix</keyword>
<evidence type="ECO:0000256" key="1">
    <source>
        <dbReference type="ARBA" id="ARBA00004196"/>
    </source>
</evidence>
<dbReference type="SUPFAM" id="SSF56954">
    <property type="entry name" value="Outer membrane efflux proteins (OEP)"/>
    <property type="match status" value="1"/>
</dbReference>
<dbReference type="RefSeq" id="WP_116846513.1">
    <property type="nucleotide sequence ID" value="NZ_QTJU01000002.1"/>
</dbReference>
<dbReference type="PANTHER" id="PTHR32347:SF14">
    <property type="entry name" value="EFFLUX SYSTEM COMPONENT YKNX-RELATED"/>
    <property type="match status" value="1"/>
</dbReference>
<feature type="coiled-coil region" evidence="3">
    <location>
        <begin position="113"/>
        <end position="235"/>
    </location>
</feature>
<accession>A0A3E1NKR7</accession>
<evidence type="ECO:0000256" key="3">
    <source>
        <dbReference type="SAM" id="Coils"/>
    </source>
</evidence>
<dbReference type="InterPro" id="IPR050465">
    <property type="entry name" value="UPF0194_transport"/>
</dbReference>
<dbReference type="Gene3D" id="2.40.30.170">
    <property type="match status" value="1"/>
</dbReference>
<name>A0A3E1NKR7_9BACT</name>
<keyword evidence="6" id="KW-1185">Reference proteome</keyword>
<keyword evidence="4" id="KW-0812">Transmembrane</keyword>
<protein>
    <submittedName>
        <fullName evidence="5">HlyD family efflux transporter periplasmic adaptor subunit</fullName>
    </submittedName>
</protein>
<dbReference type="OrthoDB" id="9806939at2"/>
<sequence>MDKDIEASVTKRRNKKRLLTGILVITLIALATVLIRSSFASSIARSAISTAVVQRGDVENTLTASGEVLPEFEEVVTSPINASIQQVGLTAGSNVKAGQSVLTLDKAASLMAAEKLKFQLESKRNDIKKLKLELDKSFYDIKSNNDVKQLRISSLEADVENAKRLYKAGGGTKEDIDKAELNLKVARLEKLQLENEIHSKQQTMQVEMREAEIAAAIQENDLRELERKLQQANIVATRDGVVTWINRNIGSAIHEGDALARIADLSSFKIQGSIADTYLDQLHRGLPAIIRINETQLRGTVINIQPAVQNNMITFDIKLDTSNHTLLHPNMKVEVYIVTAAQNNVLRVANGPAFRGAAAQDIFVVRNGKAERISVHIGMSNFDYVEIKDKVKPGDVIITSDMSAYKNARIITLEN</sequence>
<dbReference type="EMBL" id="QTJU01000002">
    <property type="protein sequence ID" value="RFM28523.1"/>
    <property type="molecule type" value="Genomic_DNA"/>
</dbReference>
<reference evidence="5 6" key="1">
    <citation type="submission" date="2018-08" db="EMBL/GenBank/DDBJ databases">
        <title>Chitinophagaceae sp. K23C18032701, a novel bacterium isolated from forest soil.</title>
        <authorList>
            <person name="Wang C."/>
        </authorList>
    </citation>
    <scope>NUCLEOTIDE SEQUENCE [LARGE SCALE GENOMIC DNA]</scope>
    <source>
        <strain evidence="5 6">K23C18032701</strain>
    </source>
</reference>
<comment type="caution">
    <text evidence="5">The sequence shown here is derived from an EMBL/GenBank/DDBJ whole genome shotgun (WGS) entry which is preliminary data.</text>
</comment>
<evidence type="ECO:0000256" key="2">
    <source>
        <dbReference type="ARBA" id="ARBA00023054"/>
    </source>
</evidence>
<comment type="subcellular location">
    <subcellularLocation>
        <location evidence="1">Cell envelope</location>
    </subcellularLocation>
</comment>
<proteinExistence type="predicted"/>
<dbReference type="Gene3D" id="2.40.420.20">
    <property type="match status" value="1"/>
</dbReference>
<dbReference type="PANTHER" id="PTHR32347">
    <property type="entry name" value="EFFLUX SYSTEM COMPONENT YKNX-RELATED"/>
    <property type="match status" value="1"/>
</dbReference>
<evidence type="ECO:0000256" key="4">
    <source>
        <dbReference type="SAM" id="Phobius"/>
    </source>
</evidence>
<gene>
    <name evidence="5" type="ORF">DXN05_06870</name>
</gene>
<dbReference type="GO" id="GO:0015562">
    <property type="term" value="F:efflux transmembrane transporter activity"/>
    <property type="evidence" value="ECO:0007669"/>
    <property type="project" value="InterPro"/>
</dbReference>
<organism evidence="5 6">
    <name type="scientific">Deminuibacter soli</name>
    <dbReference type="NCBI Taxonomy" id="2291815"/>
    <lineage>
        <taxon>Bacteria</taxon>
        <taxon>Pseudomonadati</taxon>
        <taxon>Bacteroidota</taxon>
        <taxon>Chitinophagia</taxon>
        <taxon>Chitinophagales</taxon>
        <taxon>Chitinophagaceae</taxon>
        <taxon>Deminuibacter</taxon>
    </lineage>
</organism>
<dbReference type="Proteomes" id="UP000261284">
    <property type="component" value="Unassembled WGS sequence"/>
</dbReference>
<feature type="transmembrane region" description="Helical" evidence="4">
    <location>
        <begin position="18"/>
        <end position="39"/>
    </location>
</feature>
<dbReference type="GO" id="GO:0030313">
    <property type="term" value="C:cell envelope"/>
    <property type="evidence" value="ECO:0007669"/>
    <property type="project" value="UniProtKB-SubCell"/>
</dbReference>
<keyword evidence="4" id="KW-0472">Membrane</keyword>
<evidence type="ECO:0000313" key="5">
    <source>
        <dbReference type="EMBL" id="RFM28523.1"/>
    </source>
</evidence>
<keyword evidence="2 3" id="KW-0175">Coiled coil</keyword>
<dbReference type="Gene3D" id="2.40.50.100">
    <property type="match status" value="1"/>
</dbReference>
<evidence type="ECO:0000313" key="6">
    <source>
        <dbReference type="Proteomes" id="UP000261284"/>
    </source>
</evidence>